<proteinExistence type="predicted"/>
<name>U7QLT3_9CYAN</name>
<organism evidence="2 3">
    <name type="scientific">Lyngbya aestuarii BL J</name>
    <dbReference type="NCBI Taxonomy" id="1348334"/>
    <lineage>
        <taxon>Bacteria</taxon>
        <taxon>Bacillati</taxon>
        <taxon>Cyanobacteriota</taxon>
        <taxon>Cyanophyceae</taxon>
        <taxon>Oscillatoriophycideae</taxon>
        <taxon>Oscillatoriales</taxon>
        <taxon>Microcoleaceae</taxon>
        <taxon>Lyngbya</taxon>
    </lineage>
</organism>
<dbReference type="PATRIC" id="fig|1348334.3.peg.1114"/>
<dbReference type="InterPro" id="IPR006047">
    <property type="entry name" value="GH13_cat_dom"/>
</dbReference>
<sequence>MERLPLDKLGARVSPKDPYIIEFGLFLPEILATENNQVFVKIIHEHDQFLQCIPPHKIELQLSQFDYQNNTENCSYWSQKVEIKKYEPQHPKSSWGKKGKYLYRYFLKYSTINADQQQLEIDWIIDPFAREFGIGKLSAFTVENEDYQWSKHEQKEWKTPALNDLIIYEMMISEFGRDLKETINRLDYLADLGVNCINIMPISNVVNTIDWGYKPIGYFGIDERFGKTKHLKKLIDYAHQKGIAVILDVVYAHTEEHFAYSYLYRNLEQPNPLMGKFGDMDGFGKDDECTNFDHPFIQDFFYTVNCYLLEEYHIDGFRYDFVPGYWDGPVGKGYANLTYNTYQEVKSKANIVQHKQENWKDWQRFFNNNDYETLNLIQCAEQLQDPKGVLHETYSNCTWQNRTLYTSKQVSYKKYYFLDNLALSYSLYGYPNQVNQNGDTQIKTALQYIETHDHPRFVCNWGCKPCRNEEFLQEGDREENWYKVQPYLIGVLTAKGIPLIWQGQEFAENYYIPPEGAIRVMLFRPVRWDYFYDKIGQKMIYLVRKLIQLRRQQPQFRSFNDDSYYFQNHYGRYQSNGVLIVYRKLQEKVSLIALNFSDEDQTIKFRFPDESDFQLPSTYSGNFTEELHGEDVPDLNLKNISKEEEHDLLIPSNYGRIWTLS</sequence>
<evidence type="ECO:0000313" key="3">
    <source>
        <dbReference type="Proteomes" id="UP000017127"/>
    </source>
</evidence>
<dbReference type="InterPro" id="IPR017853">
    <property type="entry name" value="GH"/>
</dbReference>
<dbReference type="AlphaFoldDB" id="U7QLT3"/>
<dbReference type="EMBL" id="AUZM01000007">
    <property type="protein sequence ID" value="ERT08848.1"/>
    <property type="molecule type" value="Genomic_DNA"/>
</dbReference>
<dbReference type="GO" id="GO:0005975">
    <property type="term" value="P:carbohydrate metabolic process"/>
    <property type="evidence" value="ECO:0007669"/>
    <property type="project" value="InterPro"/>
</dbReference>
<evidence type="ECO:0000259" key="1">
    <source>
        <dbReference type="SMART" id="SM00642"/>
    </source>
</evidence>
<dbReference type="SUPFAM" id="SSF51445">
    <property type="entry name" value="(Trans)glycosidases"/>
    <property type="match status" value="1"/>
</dbReference>
<dbReference type="PANTHER" id="PTHR43002">
    <property type="entry name" value="GLYCOGEN DEBRANCHING ENZYME"/>
    <property type="match status" value="1"/>
</dbReference>
<keyword evidence="3" id="KW-1185">Reference proteome</keyword>
<dbReference type="RefSeq" id="WP_023064941.1">
    <property type="nucleotide sequence ID" value="NZ_AUZM01000007.1"/>
</dbReference>
<reference evidence="2 3" key="1">
    <citation type="journal article" date="2013" name="Front. Microbiol.">
        <title>Comparative genomic analyses of the cyanobacterium, Lyngbya aestuarii BL J, a powerful hydrogen producer.</title>
        <authorList>
            <person name="Kothari A."/>
            <person name="Vaughn M."/>
            <person name="Garcia-Pichel F."/>
        </authorList>
    </citation>
    <scope>NUCLEOTIDE SEQUENCE [LARGE SCALE GENOMIC DNA]</scope>
    <source>
        <strain evidence="2 3">BL J</strain>
    </source>
</reference>
<comment type="caution">
    <text evidence="2">The sequence shown here is derived from an EMBL/GenBank/DDBJ whole genome shotgun (WGS) entry which is preliminary data.</text>
</comment>
<evidence type="ECO:0000313" key="2">
    <source>
        <dbReference type="EMBL" id="ERT08848.1"/>
    </source>
</evidence>
<dbReference type="OrthoDB" id="9800174at2"/>
<protein>
    <submittedName>
        <fullName evidence="2">Alpha amylase, catalytic domain protein</fullName>
    </submittedName>
</protein>
<dbReference type="Proteomes" id="UP000017127">
    <property type="component" value="Unassembled WGS sequence"/>
</dbReference>
<feature type="domain" description="Glycosyl hydrolase family 13 catalytic" evidence="1">
    <location>
        <begin position="169"/>
        <end position="550"/>
    </location>
</feature>
<dbReference type="SMART" id="SM00642">
    <property type="entry name" value="Aamy"/>
    <property type="match status" value="1"/>
</dbReference>
<gene>
    <name evidence="2" type="ORF">M595_1140</name>
</gene>
<accession>U7QLT3</accession>
<dbReference type="CDD" id="cd11350">
    <property type="entry name" value="AmyAc_4"/>
    <property type="match status" value="1"/>
</dbReference>
<dbReference type="Pfam" id="PF00128">
    <property type="entry name" value="Alpha-amylase"/>
    <property type="match status" value="1"/>
</dbReference>
<dbReference type="Gene3D" id="3.20.20.80">
    <property type="entry name" value="Glycosidases"/>
    <property type="match status" value="1"/>
</dbReference>